<comment type="similarity">
    <text evidence="1">Belongs to the LTO1 family.</text>
</comment>
<evidence type="ECO:0000313" key="4">
    <source>
        <dbReference type="Proteomes" id="UP000481153"/>
    </source>
</evidence>
<comment type="caution">
    <text evidence="3">The sequence shown here is derived from an EMBL/GenBank/DDBJ whole genome shotgun (WGS) entry which is preliminary data.</text>
</comment>
<accession>A0A6G0XV32</accession>
<dbReference type="AlphaFoldDB" id="A0A6G0XV32"/>
<dbReference type="PANTHER" id="PTHR28532:SF1">
    <property type="entry name" value="ORAL CANCER OVEREXPRESSED 1"/>
    <property type="match status" value="1"/>
</dbReference>
<evidence type="ECO:0000313" key="3">
    <source>
        <dbReference type="EMBL" id="KAF0744520.1"/>
    </source>
</evidence>
<gene>
    <name evidence="3" type="ORF">Ae201684_000996</name>
</gene>
<dbReference type="InterPro" id="IPR019191">
    <property type="entry name" value="Essential_protein_Yae1_N"/>
</dbReference>
<dbReference type="Pfam" id="PF09811">
    <property type="entry name" value="Yae1_N"/>
    <property type="match status" value="1"/>
</dbReference>
<proteinExistence type="inferred from homology"/>
<dbReference type="EMBL" id="VJMJ01000009">
    <property type="protein sequence ID" value="KAF0744520.1"/>
    <property type="molecule type" value="Genomic_DNA"/>
</dbReference>
<dbReference type="InterPro" id="IPR052436">
    <property type="entry name" value="LTO1_adapter"/>
</dbReference>
<name>A0A6G0XV32_9STRA</name>
<protein>
    <recommendedName>
        <fullName evidence="2">Essential protein Yae1 N-terminal domain-containing protein</fullName>
    </recommendedName>
</protein>
<reference evidence="3 4" key="1">
    <citation type="submission" date="2019-07" db="EMBL/GenBank/DDBJ databases">
        <title>Genomics analysis of Aphanomyces spp. identifies a new class of oomycete effector associated with host adaptation.</title>
        <authorList>
            <person name="Gaulin E."/>
        </authorList>
    </citation>
    <scope>NUCLEOTIDE SEQUENCE [LARGE SCALE GENOMIC DNA]</scope>
    <source>
        <strain evidence="3 4">ATCC 201684</strain>
    </source>
</reference>
<evidence type="ECO:0000256" key="1">
    <source>
        <dbReference type="ARBA" id="ARBA00038090"/>
    </source>
</evidence>
<dbReference type="PANTHER" id="PTHR28532">
    <property type="entry name" value="GEO13458P1"/>
    <property type="match status" value="1"/>
</dbReference>
<organism evidence="3 4">
    <name type="scientific">Aphanomyces euteiches</name>
    <dbReference type="NCBI Taxonomy" id="100861"/>
    <lineage>
        <taxon>Eukaryota</taxon>
        <taxon>Sar</taxon>
        <taxon>Stramenopiles</taxon>
        <taxon>Oomycota</taxon>
        <taxon>Saprolegniomycetes</taxon>
        <taxon>Saprolegniales</taxon>
        <taxon>Verrucalvaceae</taxon>
        <taxon>Aphanomyces</taxon>
    </lineage>
</organism>
<keyword evidence="4" id="KW-1185">Reference proteome</keyword>
<evidence type="ECO:0000259" key="2">
    <source>
        <dbReference type="Pfam" id="PF09811"/>
    </source>
</evidence>
<feature type="domain" description="Essential protein Yae1 N-terminal" evidence="2">
    <location>
        <begin position="21"/>
        <end position="58"/>
    </location>
</feature>
<dbReference type="Proteomes" id="UP000481153">
    <property type="component" value="Unassembled WGS sequence"/>
</dbReference>
<sequence>MEFDDPFDQVDAVDQTHIQEGHAEGVEEGRRLGFQEGKDLGEVKGWEIGAEVGFYYGCFLLWRETLKTHPSQIPSKAEKSILSLGRLIEAYKLVNSLDEKMLNDLQLIRAKFKVVTALLGQKHLVFNETLVEEHKNLSF</sequence>